<dbReference type="GeneID" id="71993059"/>
<feature type="compositionally biased region" description="Basic and acidic residues" evidence="1">
    <location>
        <begin position="1"/>
        <end position="14"/>
    </location>
</feature>
<dbReference type="EMBL" id="CP090173">
    <property type="protein sequence ID" value="UJO23871.1"/>
    <property type="molecule type" value="Genomic_DNA"/>
</dbReference>
<gene>
    <name evidence="2" type="ORF">CLAFUR5_13181</name>
</gene>
<dbReference type="Proteomes" id="UP000756132">
    <property type="component" value="Chromosome 11"/>
</dbReference>
<keyword evidence="3" id="KW-1185">Reference proteome</keyword>
<dbReference type="RefSeq" id="XP_047768237.1">
    <property type="nucleotide sequence ID" value="XM_047912329.1"/>
</dbReference>
<protein>
    <submittedName>
        <fullName evidence="2">Alpha-ionylideneethane synthase aba3</fullName>
    </submittedName>
</protein>
<feature type="region of interest" description="Disordered" evidence="1">
    <location>
        <begin position="1"/>
        <end position="23"/>
    </location>
</feature>
<organism evidence="2 3">
    <name type="scientific">Passalora fulva</name>
    <name type="common">Tomato leaf mold</name>
    <name type="synonym">Cladosporium fulvum</name>
    <dbReference type="NCBI Taxonomy" id="5499"/>
    <lineage>
        <taxon>Eukaryota</taxon>
        <taxon>Fungi</taxon>
        <taxon>Dikarya</taxon>
        <taxon>Ascomycota</taxon>
        <taxon>Pezizomycotina</taxon>
        <taxon>Dothideomycetes</taxon>
        <taxon>Dothideomycetidae</taxon>
        <taxon>Mycosphaerellales</taxon>
        <taxon>Mycosphaerellaceae</taxon>
        <taxon>Fulvia</taxon>
    </lineage>
</organism>
<evidence type="ECO:0000313" key="3">
    <source>
        <dbReference type="Proteomes" id="UP000756132"/>
    </source>
</evidence>
<evidence type="ECO:0000256" key="1">
    <source>
        <dbReference type="SAM" id="MobiDB-lite"/>
    </source>
</evidence>
<dbReference type="KEGG" id="ffu:CLAFUR5_13181"/>
<reference evidence="2" key="2">
    <citation type="journal article" date="2022" name="Microb. Genom.">
        <title>A chromosome-scale genome assembly of the tomato pathogen Cladosporium fulvum reveals a compartmentalized genome architecture and the presence of a dispensable chromosome.</title>
        <authorList>
            <person name="Zaccaron A.Z."/>
            <person name="Chen L.H."/>
            <person name="Samaras A."/>
            <person name="Stergiopoulos I."/>
        </authorList>
    </citation>
    <scope>NUCLEOTIDE SEQUENCE</scope>
    <source>
        <strain evidence="2">Race5_Kim</strain>
    </source>
</reference>
<name>A0A9Q8PJV8_PASFU</name>
<reference evidence="2" key="1">
    <citation type="submission" date="2021-12" db="EMBL/GenBank/DDBJ databases">
        <authorList>
            <person name="Zaccaron A."/>
            <person name="Stergiopoulos I."/>
        </authorList>
    </citation>
    <scope>NUCLEOTIDE SEQUENCE</scope>
    <source>
        <strain evidence="2">Race5_Kim</strain>
    </source>
</reference>
<accession>A0A9Q8PJV8</accession>
<dbReference type="OrthoDB" id="2821964at2759"/>
<sequence length="458" mass="52341">MSRCPDLCRRDNPSHSHHTTTMTTVAPTQTIPVKVLKKSSRPKDNWYYWEDVAHDLDGISLPKSVKDEILACSLEYTRTVIPHWTNRARYVAFMRIIIMGIIAEFKGDLLDVTKGDNVLNYSLDGVLSDLFTGTPDPAGMAREYKTFLLCSGDKSSGRRSGEFFRRYVNNLAHSPRRYFRMRDSDALCRFTIAVALACGDHDDVWFTNEQFDFLAELGDTMYDAVSFFKHRSEGETNSTFAYAPSDLRVAAFKQCREVLWALNAAWNDRPEMACVTSFLRYFGGPLHMMMRRYRYVEEDMTMGREEDSEIVDQTRNNYKLWNRIDASKQRDQDADSVEKKRYENIVAHGDSLLFPGLARWLEDEGEGHCDTCLYRPSYGAETTHCFGGVELCESCRPQWRDHVLSFRERAAKVFPELRPVYKRAAEDIIAPASKRTCVEATKAATENAPASPDSGVCV</sequence>
<dbReference type="AlphaFoldDB" id="A0A9Q8PJV8"/>
<proteinExistence type="predicted"/>
<evidence type="ECO:0000313" key="2">
    <source>
        <dbReference type="EMBL" id="UJO23871.1"/>
    </source>
</evidence>